<comment type="catalytic activity">
    <reaction evidence="9 10">
        <text>nicotinate beta-D-ribonucleotide + ATP + H(+) = deamido-NAD(+) + diphosphate</text>
        <dbReference type="Rhea" id="RHEA:22860"/>
        <dbReference type="ChEBI" id="CHEBI:15378"/>
        <dbReference type="ChEBI" id="CHEBI:30616"/>
        <dbReference type="ChEBI" id="CHEBI:33019"/>
        <dbReference type="ChEBI" id="CHEBI:57502"/>
        <dbReference type="ChEBI" id="CHEBI:58437"/>
        <dbReference type="EC" id="2.7.7.18"/>
    </reaction>
</comment>
<dbReference type="CDD" id="cd02165">
    <property type="entry name" value="NMNAT"/>
    <property type="match status" value="1"/>
</dbReference>
<evidence type="ECO:0000256" key="7">
    <source>
        <dbReference type="ARBA" id="ARBA00022840"/>
    </source>
</evidence>
<comment type="pathway">
    <text evidence="2 10">Cofactor biosynthesis; NAD(+) biosynthesis; deamido-NAD(+) from nicotinate D-ribonucleotide: step 1/1.</text>
</comment>
<comment type="similarity">
    <text evidence="10">Belongs to the NadD family.</text>
</comment>
<evidence type="ECO:0000256" key="3">
    <source>
        <dbReference type="ARBA" id="ARBA00022642"/>
    </source>
</evidence>
<sequence length="195" mass="22125">MLIGIMGGTFDPIHTGHLVAAETALEEAGLDEVWFMPANIPPHKPNTPLASPDQRLEMVSLAIDSHPSYRAVDVELTRGGTSYTYDTVTRLQQLYPDHRFHYIIGADMVMYLPKWHQIEKLSEMVTFLGVGRPGFDIDLEALPSHLRSRIKLMTMPAMEISSTDIRERIRNGRSIRYRVPESVRLYIERSGIYGS</sequence>
<dbReference type="NCBIfam" id="TIGR00125">
    <property type="entry name" value="cyt_tran_rel"/>
    <property type="match status" value="1"/>
</dbReference>
<reference evidence="13" key="1">
    <citation type="journal article" date="2019" name="Int. J. Syst. Evol. Microbiol.">
        <title>The Global Catalogue of Microorganisms (GCM) 10K type strain sequencing project: providing services to taxonomists for standard genome sequencing and annotation.</title>
        <authorList>
            <consortium name="The Broad Institute Genomics Platform"/>
            <consortium name="The Broad Institute Genome Sequencing Center for Infectious Disease"/>
            <person name="Wu L."/>
            <person name="Ma J."/>
        </authorList>
    </citation>
    <scope>NUCLEOTIDE SEQUENCE [LARGE SCALE GENOMIC DNA]</scope>
    <source>
        <strain evidence="13">CCUG 57263</strain>
    </source>
</reference>
<dbReference type="InterPro" id="IPR004821">
    <property type="entry name" value="Cyt_trans-like"/>
</dbReference>
<keyword evidence="13" id="KW-1185">Reference proteome</keyword>
<dbReference type="InterPro" id="IPR014729">
    <property type="entry name" value="Rossmann-like_a/b/a_fold"/>
</dbReference>
<dbReference type="NCBIfam" id="NF000841">
    <property type="entry name" value="PRK00071.1-4"/>
    <property type="match status" value="1"/>
</dbReference>
<comment type="caution">
    <text evidence="12">The sequence shown here is derived from an EMBL/GenBank/DDBJ whole genome shotgun (WGS) entry which is preliminary data.</text>
</comment>
<evidence type="ECO:0000256" key="4">
    <source>
        <dbReference type="ARBA" id="ARBA00022679"/>
    </source>
</evidence>
<dbReference type="HAMAP" id="MF_00244">
    <property type="entry name" value="NaMN_adenylyltr"/>
    <property type="match status" value="1"/>
</dbReference>
<evidence type="ECO:0000256" key="1">
    <source>
        <dbReference type="ARBA" id="ARBA00002324"/>
    </source>
</evidence>
<dbReference type="PANTHER" id="PTHR39321:SF3">
    <property type="entry name" value="PHOSPHOPANTETHEINE ADENYLYLTRANSFERASE"/>
    <property type="match status" value="1"/>
</dbReference>
<name>A0ABW3DFV1_9BACL</name>
<dbReference type="RefSeq" id="WP_379290514.1">
    <property type="nucleotide sequence ID" value="NZ_JBHTIU010000081.1"/>
</dbReference>
<dbReference type="Gene3D" id="3.40.50.620">
    <property type="entry name" value="HUPs"/>
    <property type="match status" value="1"/>
</dbReference>
<organism evidence="12 13">
    <name type="scientific">Paenibacillus residui</name>
    <dbReference type="NCBI Taxonomy" id="629724"/>
    <lineage>
        <taxon>Bacteria</taxon>
        <taxon>Bacillati</taxon>
        <taxon>Bacillota</taxon>
        <taxon>Bacilli</taxon>
        <taxon>Bacillales</taxon>
        <taxon>Paenibacillaceae</taxon>
        <taxon>Paenibacillus</taxon>
    </lineage>
</organism>
<proteinExistence type="inferred from homology"/>
<keyword evidence="6 10" id="KW-0547">Nucleotide-binding</keyword>
<keyword evidence="5 10" id="KW-0548">Nucleotidyltransferase</keyword>
<dbReference type="GO" id="GO:0004515">
    <property type="term" value="F:nicotinate-nucleotide adenylyltransferase activity"/>
    <property type="evidence" value="ECO:0007669"/>
    <property type="project" value="UniProtKB-EC"/>
</dbReference>
<dbReference type="NCBIfam" id="TIGR00482">
    <property type="entry name" value="nicotinate (nicotinamide) nucleotide adenylyltransferase"/>
    <property type="match status" value="1"/>
</dbReference>
<evidence type="ECO:0000313" key="12">
    <source>
        <dbReference type="EMBL" id="MFD0871476.1"/>
    </source>
</evidence>
<evidence type="ECO:0000256" key="8">
    <source>
        <dbReference type="ARBA" id="ARBA00023027"/>
    </source>
</evidence>
<evidence type="ECO:0000256" key="5">
    <source>
        <dbReference type="ARBA" id="ARBA00022695"/>
    </source>
</evidence>
<evidence type="ECO:0000256" key="2">
    <source>
        <dbReference type="ARBA" id="ARBA00005019"/>
    </source>
</evidence>
<dbReference type="SUPFAM" id="SSF52374">
    <property type="entry name" value="Nucleotidylyl transferase"/>
    <property type="match status" value="1"/>
</dbReference>
<dbReference type="NCBIfam" id="NF000840">
    <property type="entry name" value="PRK00071.1-3"/>
    <property type="match status" value="1"/>
</dbReference>
<keyword evidence="3 10" id="KW-0662">Pyridine nucleotide biosynthesis</keyword>
<dbReference type="PANTHER" id="PTHR39321">
    <property type="entry name" value="NICOTINATE-NUCLEOTIDE ADENYLYLTRANSFERASE-RELATED"/>
    <property type="match status" value="1"/>
</dbReference>
<dbReference type="Proteomes" id="UP001597120">
    <property type="component" value="Unassembled WGS sequence"/>
</dbReference>
<dbReference type="Pfam" id="PF01467">
    <property type="entry name" value="CTP_transf_like"/>
    <property type="match status" value="1"/>
</dbReference>
<evidence type="ECO:0000256" key="10">
    <source>
        <dbReference type="HAMAP-Rule" id="MF_00244"/>
    </source>
</evidence>
<evidence type="ECO:0000313" key="13">
    <source>
        <dbReference type="Proteomes" id="UP001597120"/>
    </source>
</evidence>
<keyword evidence="8 10" id="KW-0520">NAD</keyword>
<dbReference type="EC" id="2.7.7.18" evidence="10"/>
<accession>A0ABW3DFV1</accession>
<comment type="function">
    <text evidence="1 10">Catalyzes the reversible adenylation of nicotinate mononucleotide (NaMN) to nicotinic acid adenine dinucleotide (NaAD).</text>
</comment>
<keyword evidence="7 10" id="KW-0067">ATP-binding</keyword>
<evidence type="ECO:0000259" key="11">
    <source>
        <dbReference type="Pfam" id="PF01467"/>
    </source>
</evidence>
<dbReference type="EMBL" id="JBHTIU010000081">
    <property type="protein sequence ID" value="MFD0871476.1"/>
    <property type="molecule type" value="Genomic_DNA"/>
</dbReference>
<evidence type="ECO:0000256" key="9">
    <source>
        <dbReference type="ARBA" id="ARBA00048721"/>
    </source>
</evidence>
<protein>
    <recommendedName>
        <fullName evidence="10">Probable nicotinate-nucleotide adenylyltransferase</fullName>
        <ecNumber evidence="10">2.7.7.18</ecNumber>
    </recommendedName>
    <alternativeName>
        <fullName evidence="10">Deamido-NAD(+) diphosphorylase</fullName>
    </alternativeName>
    <alternativeName>
        <fullName evidence="10">Deamido-NAD(+) pyrophosphorylase</fullName>
    </alternativeName>
    <alternativeName>
        <fullName evidence="10">Nicotinate mononucleotide adenylyltransferase</fullName>
        <shortName evidence="10">NaMN adenylyltransferase</shortName>
    </alternativeName>
</protein>
<evidence type="ECO:0000256" key="6">
    <source>
        <dbReference type="ARBA" id="ARBA00022741"/>
    </source>
</evidence>
<dbReference type="InterPro" id="IPR005248">
    <property type="entry name" value="NadD/NMNAT"/>
</dbReference>
<keyword evidence="4 10" id="KW-0808">Transferase</keyword>
<feature type="domain" description="Cytidyltransferase-like" evidence="11">
    <location>
        <begin position="5"/>
        <end position="168"/>
    </location>
</feature>
<gene>
    <name evidence="10" type="primary">nadD</name>
    <name evidence="12" type="ORF">ACFQ03_20255</name>
</gene>